<keyword evidence="8" id="KW-1185">Reference proteome</keyword>
<dbReference type="GO" id="GO:0005525">
    <property type="term" value="F:GTP binding"/>
    <property type="evidence" value="ECO:0007669"/>
    <property type="project" value="UniProtKB-KW"/>
</dbReference>
<evidence type="ECO:0000313" key="7">
    <source>
        <dbReference type="EMBL" id="WOH06623.1"/>
    </source>
</evidence>
<dbReference type="InterPro" id="IPR002041">
    <property type="entry name" value="Ran_GTPase"/>
</dbReference>
<dbReference type="Proteomes" id="UP000077755">
    <property type="component" value="Chromosome 6"/>
</dbReference>
<evidence type="ECO:0000256" key="1">
    <source>
        <dbReference type="ARBA" id="ARBA00022448"/>
    </source>
</evidence>
<dbReference type="SMART" id="SM00175">
    <property type="entry name" value="RAB"/>
    <property type="match status" value="1"/>
</dbReference>
<dbReference type="GO" id="GO:0005634">
    <property type="term" value="C:nucleus"/>
    <property type="evidence" value="ECO:0007669"/>
    <property type="project" value="TreeGrafter"/>
</dbReference>
<dbReference type="GO" id="GO:0006606">
    <property type="term" value="P:protein import into nucleus"/>
    <property type="evidence" value="ECO:0007669"/>
    <property type="project" value="TreeGrafter"/>
</dbReference>
<sequence>MKLICIIQFLLIVLIFLGKTAFMKRHLTGEFVNEYNPTTEMVVQPLDFFTNRGQVEFDCWDFSGNIGGDCTIIMFDVTDSVTHEFVPAWQKEIHWLCDDIPTILCGNKVDMNNQQVNVREVENLQYCEISVKSNYNIEKPFLYLARMLAGISFTNKDIE</sequence>
<feature type="signal peptide" evidence="6">
    <location>
        <begin position="1"/>
        <end position="21"/>
    </location>
</feature>
<protein>
    <recommendedName>
        <fullName evidence="9">GTP-binding nuclear protein</fullName>
    </recommendedName>
</protein>
<reference evidence="7" key="1">
    <citation type="journal article" date="2016" name="Nat. Genet.">
        <title>A high-quality carrot genome assembly provides new insights into carotenoid accumulation and asterid genome evolution.</title>
        <authorList>
            <person name="Iorizzo M."/>
            <person name="Ellison S."/>
            <person name="Senalik D."/>
            <person name="Zeng P."/>
            <person name="Satapoomin P."/>
            <person name="Huang J."/>
            <person name="Bowman M."/>
            <person name="Iovene M."/>
            <person name="Sanseverino W."/>
            <person name="Cavagnaro P."/>
            <person name="Yildiz M."/>
            <person name="Macko-Podgorni A."/>
            <person name="Moranska E."/>
            <person name="Grzebelus E."/>
            <person name="Grzebelus D."/>
            <person name="Ashrafi H."/>
            <person name="Zheng Z."/>
            <person name="Cheng S."/>
            <person name="Spooner D."/>
            <person name="Van Deynze A."/>
            <person name="Simon P."/>
        </authorList>
    </citation>
    <scope>NUCLEOTIDE SEQUENCE</scope>
    <source>
        <tissue evidence="7">Leaf</tissue>
    </source>
</reference>
<keyword evidence="1" id="KW-0813">Transport</keyword>
<dbReference type="PANTHER" id="PTHR24071:SF33">
    <property type="entry name" value="GTP-BINDING NUCLEAR PROTEIN RAN-1"/>
    <property type="match status" value="1"/>
</dbReference>
<dbReference type="Gene3D" id="3.40.50.300">
    <property type="entry name" value="P-loop containing nucleotide triphosphate hydrolases"/>
    <property type="match status" value="1"/>
</dbReference>
<evidence type="ECO:0000256" key="4">
    <source>
        <dbReference type="ARBA" id="ARBA00023134"/>
    </source>
</evidence>
<dbReference type="GO" id="GO:0005737">
    <property type="term" value="C:cytoplasm"/>
    <property type="evidence" value="ECO:0007669"/>
    <property type="project" value="TreeGrafter"/>
</dbReference>
<dbReference type="InterPro" id="IPR001806">
    <property type="entry name" value="Small_GTPase"/>
</dbReference>
<evidence type="ECO:0000256" key="3">
    <source>
        <dbReference type="ARBA" id="ARBA00022927"/>
    </source>
</evidence>
<dbReference type="PROSITE" id="PS51418">
    <property type="entry name" value="RAN"/>
    <property type="match status" value="1"/>
</dbReference>
<keyword evidence="6" id="KW-0732">Signal</keyword>
<keyword evidence="3" id="KW-0653">Protein transport</keyword>
<dbReference type="InterPro" id="IPR027417">
    <property type="entry name" value="P-loop_NTPase"/>
</dbReference>
<name>A0AAF1B6P0_DAUCS</name>
<dbReference type="AlphaFoldDB" id="A0AAF1B6P0"/>
<accession>A0AAF1B6P0</accession>
<keyword evidence="2" id="KW-0547">Nucleotide-binding</keyword>
<gene>
    <name evidence="7" type="ORF">DCAR_0626051</name>
</gene>
<reference evidence="7" key="2">
    <citation type="submission" date="2022-03" db="EMBL/GenBank/DDBJ databases">
        <title>Draft title - Genomic analysis of global carrot germplasm unveils the trajectory of domestication and the origin of high carotenoid orange carrot.</title>
        <authorList>
            <person name="Iorizzo M."/>
            <person name="Ellison S."/>
            <person name="Senalik D."/>
            <person name="Macko-Podgorni A."/>
            <person name="Grzebelus D."/>
            <person name="Bostan H."/>
            <person name="Rolling W."/>
            <person name="Curaba J."/>
            <person name="Simon P."/>
        </authorList>
    </citation>
    <scope>NUCLEOTIDE SEQUENCE</scope>
    <source>
        <tissue evidence="7">Leaf</tissue>
    </source>
</reference>
<dbReference type="SUPFAM" id="SSF52540">
    <property type="entry name" value="P-loop containing nucleoside triphosphate hydrolases"/>
    <property type="match status" value="1"/>
</dbReference>
<evidence type="ECO:0000256" key="6">
    <source>
        <dbReference type="SAM" id="SignalP"/>
    </source>
</evidence>
<comment type="function">
    <text evidence="5">GTP-binding protein involved in nucleocytoplasmic transport. Required for the import of protein into the nucleus and also for RNA export. Involved in chromatin condensation and control of cell cycle.</text>
</comment>
<proteinExistence type="predicted"/>
<evidence type="ECO:0000256" key="5">
    <source>
        <dbReference type="ARBA" id="ARBA00024659"/>
    </source>
</evidence>
<organism evidence="7 8">
    <name type="scientific">Daucus carota subsp. sativus</name>
    <name type="common">Carrot</name>
    <dbReference type="NCBI Taxonomy" id="79200"/>
    <lineage>
        <taxon>Eukaryota</taxon>
        <taxon>Viridiplantae</taxon>
        <taxon>Streptophyta</taxon>
        <taxon>Embryophyta</taxon>
        <taxon>Tracheophyta</taxon>
        <taxon>Spermatophyta</taxon>
        <taxon>Magnoliopsida</taxon>
        <taxon>eudicotyledons</taxon>
        <taxon>Gunneridae</taxon>
        <taxon>Pentapetalae</taxon>
        <taxon>asterids</taxon>
        <taxon>campanulids</taxon>
        <taxon>Apiales</taxon>
        <taxon>Apiaceae</taxon>
        <taxon>Apioideae</taxon>
        <taxon>Scandiceae</taxon>
        <taxon>Daucinae</taxon>
        <taxon>Daucus</taxon>
        <taxon>Daucus sect. Daucus</taxon>
    </lineage>
</organism>
<evidence type="ECO:0000256" key="2">
    <source>
        <dbReference type="ARBA" id="ARBA00022741"/>
    </source>
</evidence>
<dbReference type="Pfam" id="PF00071">
    <property type="entry name" value="Ras"/>
    <property type="match status" value="1"/>
</dbReference>
<dbReference type="GO" id="GO:0003924">
    <property type="term" value="F:GTPase activity"/>
    <property type="evidence" value="ECO:0007669"/>
    <property type="project" value="InterPro"/>
</dbReference>
<keyword evidence="4" id="KW-0342">GTP-binding</keyword>
<dbReference type="EMBL" id="CP093348">
    <property type="protein sequence ID" value="WOH06623.1"/>
    <property type="molecule type" value="Genomic_DNA"/>
</dbReference>
<dbReference type="PANTHER" id="PTHR24071">
    <property type="entry name" value="RAN GTPASE"/>
    <property type="match status" value="1"/>
</dbReference>
<dbReference type="SMART" id="SM00176">
    <property type="entry name" value="RAN"/>
    <property type="match status" value="1"/>
</dbReference>
<dbReference type="SMART" id="SM00173">
    <property type="entry name" value="RAS"/>
    <property type="match status" value="1"/>
</dbReference>
<dbReference type="SMART" id="SM00174">
    <property type="entry name" value="RHO"/>
    <property type="match status" value="1"/>
</dbReference>
<dbReference type="GO" id="GO:0000054">
    <property type="term" value="P:ribosomal subunit export from nucleus"/>
    <property type="evidence" value="ECO:0007669"/>
    <property type="project" value="TreeGrafter"/>
</dbReference>
<evidence type="ECO:0000313" key="8">
    <source>
        <dbReference type="Proteomes" id="UP000077755"/>
    </source>
</evidence>
<feature type="chain" id="PRO_5041985991" description="GTP-binding nuclear protein" evidence="6">
    <location>
        <begin position="22"/>
        <end position="159"/>
    </location>
</feature>
<evidence type="ECO:0008006" key="9">
    <source>
        <dbReference type="Google" id="ProtNLM"/>
    </source>
</evidence>